<sequence>MKPLAALGFLALAACGTAHGSAQVAPAAARAEVGAGAVTLAGGSSGASAAVRVIDAPAADLRLGTNGAAISLAPEGGPVRLVLGSGGLGIGF</sequence>
<keyword evidence="1" id="KW-0732">Signal</keyword>
<accession>A0A4R2RGG2</accession>
<dbReference type="AlphaFoldDB" id="A0A4R2RGG2"/>
<evidence type="ECO:0000313" key="3">
    <source>
        <dbReference type="Proteomes" id="UP000295050"/>
    </source>
</evidence>
<organism evidence="2 3">
    <name type="scientific">Rhodovulum bhavnagarense</name>
    <dbReference type="NCBI Taxonomy" id="992286"/>
    <lineage>
        <taxon>Bacteria</taxon>
        <taxon>Pseudomonadati</taxon>
        <taxon>Pseudomonadota</taxon>
        <taxon>Alphaproteobacteria</taxon>
        <taxon>Rhodobacterales</taxon>
        <taxon>Paracoccaceae</taxon>
        <taxon>Rhodovulum</taxon>
    </lineage>
</organism>
<dbReference type="EMBL" id="SLXU01000001">
    <property type="protein sequence ID" value="TCP62772.1"/>
    <property type="molecule type" value="Genomic_DNA"/>
</dbReference>
<dbReference type="RefSeq" id="WP_132949750.1">
    <property type="nucleotide sequence ID" value="NZ_SLXU01000001.1"/>
</dbReference>
<dbReference type="PROSITE" id="PS51257">
    <property type="entry name" value="PROKAR_LIPOPROTEIN"/>
    <property type="match status" value="1"/>
</dbReference>
<reference evidence="2 3" key="1">
    <citation type="submission" date="2019-03" db="EMBL/GenBank/DDBJ databases">
        <title>Genomic Encyclopedia of Type Strains, Phase IV (KMG-IV): sequencing the most valuable type-strain genomes for metagenomic binning, comparative biology and taxonomic classification.</title>
        <authorList>
            <person name="Goeker M."/>
        </authorList>
    </citation>
    <scope>NUCLEOTIDE SEQUENCE [LARGE SCALE GENOMIC DNA]</scope>
    <source>
        <strain evidence="2 3">DSM 24766</strain>
    </source>
</reference>
<gene>
    <name evidence="2" type="ORF">EV663_10132</name>
</gene>
<feature type="chain" id="PRO_5020420249" evidence="1">
    <location>
        <begin position="21"/>
        <end position="92"/>
    </location>
</feature>
<protein>
    <submittedName>
        <fullName evidence="2">Uncharacterized protein</fullName>
    </submittedName>
</protein>
<evidence type="ECO:0000256" key="1">
    <source>
        <dbReference type="SAM" id="SignalP"/>
    </source>
</evidence>
<name>A0A4R2RGG2_9RHOB</name>
<keyword evidence="3" id="KW-1185">Reference proteome</keyword>
<feature type="signal peptide" evidence="1">
    <location>
        <begin position="1"/>
        <end position="20"/>
    </location>
</feature>
<evidence type="ECO:0000313" key="2">
    <source>
        <dbReference type="EMBL" id="TCP62772.1"/>
    </source>
</evidence>
<dbReference type="Proteomes" id="UP000295050">
    <property type="component" value="Unassembled WGS sequence"/>
</dbReference>
<comment type="caution">
    <text evidence="2">The sequence shown here is derived from an EMBL/GenBank/DDBJ whole genome shotgun (WGS) entry which is preliminary data.</text>
</comment>
<proteinExistence type="predicted"/>